<evidence type="ECO:0000313" key="1">
    <source>
        <dbReference type="EMBL" id="CAD7085080.1"/>
    </source>
</evidence>
<dbReference type="AlphaFoldDB" id="A0A7R8YWR5"/>
<accession>A0A7R8YWR5</accession>
<proteinExistence type="predicted"/>
<keyword evidence="2" id="KW-1185">Reference proteome</keyword>
<evidence type="ECO:0000313" key="2">
    <source>
        <dbReference type="Proteomes" id="UP000594454"/>
    </source>
</evidence>
<dbReference type="Proteomes" id="UP000594454">
    <property type="component" value="Chromosome 3"/>
</dbReference>
<organism evidence="1 2">
    <name type="scientific">Hermetia illucens</name>
    <name type="common">Black soldier fly</name>
    <dbReference type="NCBI Taxonomy" id="343691"/>
    <lineage>
        <taxon>Eukaryota</taxon>
        <taxon>Metazoa</taxon>
        <taxon>Ecdysozoa</taxon>
        <taxon>Arthropoda</taxon>
        <taxon>Hexapoda</taxon>
        <taxon>Insecta</taxon>
        <taxon>Pterygota</taxon>
        <taxon>Neoptera</taxon>
        <taxon>Endopterygota</taxon>
        <taxon>Diptera</taxon>
        <taxon>Brachycera</taxon>
        <taxon>Stratiomyomorpha</taxon>
        <taxon>Stratiomyidae</taxon>
        <taxon>Hermetiinae</taxon>
        <taxon>Hermetia</taxon>
    </lineage>
</organism>
<protein>
    <submittedName>
        <fullName evidence="1">Uncharacterized protein</fullName>
    </submittedName>
</protein>
<dbReference type="InParanoid" id="A0A7R8YWR5"/>
<sequence length="120" mass="13301">MEIRAMRCCWLRPRRTAGTCHSSLLQSISLDAALLSLSSQCRKRACIVSPERRQPRRGYGCDDAQFARHFGDLQLIGAAPARSITAGVLARQRCTSHVASVFDEKVRKLLLRGESCGSVR</sequence>
<dbReference type="EMBL" id="LR899011">
    <property type="protein sequence ID" value="CAD7085080.1"/>
    <property type="molecule type" value="Genomic_DNA"/>
</dbReference>
<gene>
    <name evidence="1" type="ORF">HERILL_LOCUS7944</name>
</gene>
<name>A0A7R8YWR5_HERIL</name>
<reference evidence="1 2" key="1">
    <citation type="submission" date="2020-11" db="EMBL/GenBank/DDBJ databases">
        <authorList>
            <person name="Wallbank WR R."/>
            <person name="Pardo Diaz C."/>
            <person name="Kozak K."/>
            <person name="Martin S."/>
            <person name="Jiggins C."/>
            <person name="Moest M."/>
            <person name="Warren A I."/>
            <person name="Generalovic N T."/>
            <person name="Byers J.R.P. K."/>
            <person name="Montejo-Kovacevich G."/>
            <person name="Yen C E."/>
        </authorList>
    </citation>
    <scope>NUCLEOTIDE SEQUENCE [LARGE SCALE GENOMIC DNA]</scope>
</reference>